<evidence type="ECO:0000256" key="1">
    <source>
        <dbReference type="SAM" id="MobiDB-lite"/>
    </source>
</evidence>
<proteinExistence type="predicted"/>
<organism evidence="3 4">
    <name type="scientific">Actinokineospora cianjurensis</name>
    <dbReference type="NCBI Taxonomy" id="585224"/>
    <lineage>
        <taxon>Bacteria</taxon>
        <taxon>Bacillati</taxon>
        <taxon>Actinomycetota</taxon>
        <taxon>Actinomycetes</taxon>
        <taxon>Pseudonocardiales</taxon>
        <taxon>Pseudonocardiaceae</taxon>
        <taxon>Actinokineospora</taxon>
    </lineage>
</organism>
<evidence type="ECO:0000313" key="3">
    <source>
        <dbReference type="EMBL" id="RLK58362.1"/>
    </source>
</evidence>
<dbReference type="EMBL" id="RCDD01000003">
    <property type="protein sequence ID" value="RLK58362.1"/>
    <property type="molecule type" value="Genomic_DNA"/>
</dbReference>
<feature type="region of interest" description="Disordered" evidence="1">
    <location>
        <begin position="24"/>
        <end position="60"/>
    </location>
</feature>
<dbReference type="AlphaFoldDB" id="A0A421B1Z4"/>
<name>A0A421B1Z4_9PSEU</name>
<accession>A0A421B1Z4</accession>
<dbReference type="Proteomes" id="UP000282454">
    <property type="component" value="Unassembled WGS sequence"/>
</dbReference>
<evidence type="ECO:0008006" key="5">
    <source>
        <dbReference type="Google" id="ProtNLM"/>
    </source>
</evidence>
<evidence type="ECO:0000313" key="4">
    <source>
        <dbReference type="Proteomes" id="UP000282454"/>
    </source>
</evidence>
<dbReference type="PROSITE" id="PS51257">
    <property type="entry name" value="PROKAR_LIPOPROTEIN"/>
    <property type="match status" value="1"/>
</dbReference>
<feature type="chain" id="PRO_5019446381" description="Mce-associated membrane protein" evidence="2">
    <location>
        <begin position="21"/>
        <end position="218"/>
    </location>
</feature>
<reference evidence="3 4" key="1">
    <citation type="submission" date="2018-10" db="EMBL/GenBank/DDBJ databases">
        <title>Genomic Encyclopedia of Archaeal and Bacterial Type Strains, Phase II (KMG-II): from individual species to whole genera.</title>
        <authorList>
            <person name="Goeker M."/>
        </authorList>
    </citation>
    <scope>NUCLEOTIDE SEQUENCE [LARGE SCALE GENOMIC DNA]</scope>
    <source>
        <strain evidence="3 4">DSM 45657</strain>
    </source>
</reference>
<dbReference type="OrthoDB" id="3634979at2"/>
<gene>
    <name evidence="3" type="ORF">CLV68_4460</name>
</gene>
<keyword evidence="4" id="KW-1185">Reference proteome</keyword>
<dbReference type="RefSeq" id="WP_121392791.1">
    <property type="nucleotide sequence ID" value="NZ_RCDD01000003.1"/>
</dbReference>
<comment type="caution">
    <text evidence="3">The sequence shown here is derived from an EMBL/GenBank/DDBJ whole genome shotgun (WGS) entry which is preliminary data.</text>
</comment>
<feature type="compositionally biased region" description="Polar residues" evidence="1">
    <location>
        <begin position="41"/>
        <end position="51"/>
    </location>
</feature>
<sequence length="218" mass="23013">MSPRRLALSLVVVFTTFVAACTTHPPGSNPGLVTDTVPDTAASSRTRTPGQAPSAGLEVPTATPVVPSLLLPTPSTVPAEPPPADVSPATFRDPVAVARAWMTQWCAGDYREPRNGNVLRAAVFATEPAVVEDLARGDTEPGYRETVRQRLSARCDRFTAEVSPEAPATPERVFVVLTASRTRLAAGQALQVEPVALIRAVVRGPDGRWSVGTRVEAG</sequence>
<protein>
    <recommendedName>
        <fullName evidence="5">Mce-associated membrane protein</fullName>
    </recommendedName>
</protein>
<evidence type="ECO:0000256" key="2">
    <source>
        <dbReference type="SAM" id="SignalP"/>
    </source>
</evidence>
<feature type="signal peptide" evidence="2">
    <location>
        <begin position="1"/>
        <end position="20"/>
    </location>
</feature>
<keyword evidence="2" id="KW-0732">Signal</keyword>